<evidence type="ECO:0000313" key="2">
    <source>
        <dbReference type="EMBL" id="SMY10246.1"/>
    </source>
</evidence>
<accession>A0A238LMV1</accession>
<organism evidence="2 3">
    <name type="scientific">Flavimaricola marinus</name>
    <dbReference type="NCBI Taxonomy" id="1819565"/>
    <lineage>
        <taxon>Bacteria</taxon>
        <taxon>Pseudomonadati</taxon>
        <taxon>Pseudomonadota</taxon>
        <taxon>Alphaproteobacteria</taxon>
        <taxon>Rhodobacterales</taxon>
        <taxon>Paracoccaceae</taxon>
        <taxon>Flavimaricola</taxon>
    </lineage>
</organism>
<keyword evidence="1" id="KW-0732">Signal</keyword>
<keyword evidence="3" id="KW-1185">Reference proteome</keyword>
<feature type="chain" id="PRO_5012421244" description="Lipoprotein" evidence="1">
    <location>
        <begin position="21"/>
        <end position="55"/>
    </location>
</feature>
<protein>
    <recommendedName>
        <fullName evidence="4">Lipoprotein</fullName>
    </recommendedName>
</protein>
<proteinExistence type="predicted"/>
<dbReference type="Proteomes" id="UP000201613">
    <property type="component" value="Unassembled WGS sequence"/>
</dbReference>
<dbReference type="PROSITE" id="PS51257">
    <property type="entry name" value="PROKAR_LIPOPROTEIN"/>
    <property type="match status" value="1"/>
</dbReference>
<evidence type="ECO:0000313" key="3">
    <source>
        <dbReference type="Proteomes" id="UP000201613"/>
    </source>
</evidence>
<dbReference type="RefSeq" id="WP_168770630.1">
    <property type="nucleotide sequence ID" value="NZ_FXZK01000022.1"/>
</dbReference>
<dbReference type="AlphaFoldDB" id="A0A238LMV1"/>
<reference evidence="2 3" key="1">
    <citation type="submission" date="2017-05" db="EMBL/GenBank/DDBJ databases">
        <authorList>
            <person name="Song R."/>
            <person name="Chenine A.L."/>
            <person name="Ruprecht R.M."/>
        </authorList>
    </citation>
    <scope>NUCLEOTIDE SEQUENCE [LARGE SCALE GENOMIC DNA]</scope>
    <source>
        <strain evidence="2 3">CECT 8899</strain>
    </source>
</reference>
<feature type="signal peptide" evidence="1">
    <location>
        <begin position="1"/>
        <end position="20"/>
    </location>
</feature>
<gene>
    <name evidence="2" type="ORF">LOM8899_04421</name>
</gene>
<sequence length="55" mass="5687">MTRILSLLAALGALASCAQYQEPQANCFTFLASTAPTAPDCIFTPLGAPEGDVEV</sequence>
<evidence type="ECO:0008006" key="4">
    <source>
        <dbReference type="Google" id="ProtNLM"/>
    </source>
</evidence>
<name>A0A238LMV1_9RHOB</name>
<dbReference type="EMBL" id="FXZK01000022">
    <property type="protein sequence ID" value="SMY10246.1"/>
    <property type="molecule type" value="Genomic_DNA"/>
</dbReference>
<evidence type="ECO:0000256" key="1">
    <source>
        <dbReference type="SAM" id="SignalP"/>
    </source>
</evidence>